<dbReference type="NCBIfam" id="TIGR01635">
    <property type="entry name" value="tail_comp_S"/>
    <property type="match status" value="1"/>
</dbReference>
<sequence length="195" mass="22064">MAGANLTIDTVITGPDVLARMDEAMGNTAPLLARIGEYLQDATRDRFKTQSGPDGTAWQPLQPRYQRRKKQNKDKILTLRGYLRGQIHWQPDGDDAVLVGTNSKYGAIHQFGGDIDRPAYSTKVRLRTTAKGDLMRQKGKQNLAIFARKTQKRVRESWHEVPAHQIKIPARPYLGINAADQEQVHLRVLDWLNGR</sequence>
<name>A0A5A7MJI7_COMTE</name>
<gene>
    <name evidence="1" type="ORF">CTTA_4066</name>
</gene>
<accession>A0A5A7MJI7</accession>
<dbReference type="EMBL" id="BKBW01000009">
    <property type="protein sequence ID" value="GEQ77061.1"/>
    <property type="molecule type" value="Genomic_DNA"/>
</dbReference>
<proteinExistence type="predicted"/>
<dbReference type="AlphaFoldDB" id="A0A5A7MJI7"/>
<dbReference type="Pfam" id="PF05069">
    <property type="entry name" value="Phage_tail_S"/>
    <property type="match status" value="1"/>
</dbReference>
<evidence type="ECO:0000313" key="2">
    <source>
        <dbReference type="Proteomes" id="UP000323105"/>
    </source>
</evidence>
<protein>
    <submittedName>
        <fullName evidence="1">Virion morphogenesis protein</fullName>
    </submittedName>
</protein>
<organism evidence="1 2">
    <name type="scientific">Comamonas testosteroni</name>
    <name type="common">Pseudomonas testosteroni</name>
    <dbReference type="NCBI Taxonomy" id="285"/>
    <lineage>
        <taxon>Bacteria</taxon>
        <taxon>Pseudomonadati</taxon>
        <taxon>Pseudomonadota</taxon>
        <taxon>Betaproteobacteria</taxon>
        <taxon>Burkholderiales</taxon>
        <taxon>Comamonadaceae</taxon>
        <taxon>Comamonas</taxon>
    </lineage>
</organism>
<comment type="caution">
    <text evidence="1">The sequence shown here is derived from an EMBL/GenBank/DDBJ whole genome shotgun (WGS) entry which is preliminary data.</text>
</comment>
<reference evidence="1 2" key="1">
    <citation type="journal article" date="2019" name="Microbiol. Resour. Announc.">
        <title>Draft Genome Sequence of Comamonas testosteroni TA441, a Bacterium That Has a Cryptic Phenol Degradation Gene Cluster.</title>
        <authorList>
            <person name="Arai H."/>
            <person name="Ishii M."/>
        </authorList>
    </citation>
    <scope>NUCLEOTIDE SEQUENCE [LARGE SCALE GENOMIC DNA]</scope>
    <source>
        <strain evidence="1 2">TA441</strain>
    </source>
</reference>
<dbReference type="InterPro" id="IPR006522">
    <property type="entry name" value="Phage_virion_morphogenesis"/>
</dbReference>
<evidence type="ECO:0000313" key="1">
    <source>
        <dbReference type="EMBL" id="GEQ77061.1"/>
    </source>
</evidence>
<dbReference type="Proteomes" id="UP000323105">
    <property type="component" value="Unassembled WGS sequence"/>
</dbReference>